<protein>
    <submittedName>
        <fullName evidence="1">Uncharacterized protein</fullName>
    </submittedName>
</protein>
<geneLocation type="plasmid" evidence="1">
    <name>pMRVIM1012</name>
</geneLocation>
<name>A0A0G3AYK4_CITFR</name>
<keyword evidence="1" id="KW-0614">Plasmid</keyword>
<sequence length="38" mass="4368">MQMAGRICGLKYKQGKEVFPGLRKSCRACIYCLIYMAH</sequence>
<reference evidence="1" key="1">
    <citation type="submission" date="2015-03" db="EMBL/GenBank/DDBJ databases">
        <title>Allelic Variants of blaVIM Reside on Diverse Mobile Genetic Elements in Gram-negative Clinical Isolates from the USA.</title>
        <authorList>
            <person name="McGann P."/>
            <person name="Snesrud E."/>
            <person name="Ong A.C."/>
            <person name="Clifford R."/>
            <person name="Kwak Y.I."/>
            <person name="Steele E.D."/>
            <person name="Rabinowitz R."/>
            <person name="Waterman P.E."/>
            <person name="Lesho E."/>
        </authorList>
    </citation>
    <scope>NUCLEOTIDE SEQUENCE</scope>
    <source>
        <strain evidence="1">MRSN12115</strain>
        <plasmid evidence="1">pMRVIM1012</plasmid>
    </source>
</reference>
<dbReference type="EMBL" id="KP975075">
    <property type="protein sequence ID" value="AKJ19046.1"/>
    <property type="molecule type" value="Genomic_DNA"/>
</dbReference>
<organism evidence="1">
    <name type="scientific">Citrobacter freundii</name>
    <dbReference type="NCBI Taxonomy" id="546"/>
    <lineage>
        <taxon>Bacteria</taxon>
        <taxon>Pseudomonadati</taxon>
        <taxon>Pseudomonadota</taxon>
        <taxon>Gammaproteobacteria</taxon>
        <taxon>Enterobacterales</taxon>
        <taxon>Enterobacteriaceae</taxon>
        <taxon>Citrobacter</taxon>
        <taxon>Citrobacter freundii complex</taxon>
    </lineage>
</organism>
<accession>A0A0G3AYK4</accession>
<dbReference type="AlphaFoldDB" id="A0A0G3AYK4"/>
<proteinExistence type="predicted"/>
<evidence type="ECO:0000313" key="1">
    <source>
        <dbReference type="EMBL" id="AKJ19046.1"/>
    </source>
</evidence>